<dbReference type="GO" id="GO:1905786">
    <property type="term" value="P:positive regulation of anaphase-promoting complex-dependent catabolic process"/>
    <property type="evidence" value="ECO:0007669"/>
    <property type="project" value="TreeGrafter"/>
</dbReference>
<comment type="similarity">
    <text evidence="1">Belongs to the WD repeat CDC20/Fizzy family.</text>
</comment>
<organism evidence="7 8">
    <name type="scientific">Paraglomus brasilianum</name>
    <dbReference type="NCBI Taxonomy" id="144538"/>
    <lineage>
        <taxon>Eukaryota</taxon>
        <taxon>Fungi</taxon>
        <taxon>Fungi incertae sedis</taxon>
        <taxon>Mucoromycota</taxon>
        <taxon>Glomeromycotina</taxon>
        <taxon>Glomeromycetes</taxon>
        <taxon>Paraglomerales</taxon>
        <taxon>Paraglomeraceae</taxon>
        <taxon>Paraglomus</taxon>
    </lineage>
</organism>
<dbReference type="SUPFAM" id="SSF50978">
    <property type="entry name" value="WD40 repeat-like"/>
    <property type="match status" value="1"/>
</dbReference>
<dbReference type="InterPro" id="IPR056150">
    <property type="entry name" value="WD40_CDC20-Fz"/>
</dbReference>
<feature type="domain" description="CDC20/Fizzy WD40" evidence="6">
    <location>
        <begin position="192"/>
        <end position="424"/>
    </location>
</feature>
<dbReference type="GO" id="GO:1990757">
    <property type="term" value="F:ubiquitin ligase activator activity"/>
    <property type="evidence" value="ECO:0007669"/>
    <property type="project" value="TreeGrafter"/>
</dbReference>
<dbReference type="PANTHER" id="PTHR19918:SF1">
    <property type="entry name" value="FIZZY-RELATED PROTEIN HOMOLOG"/>
    <property type="match status" value="1"/>
</dbReference>
<dbReference type="Proteomes" id="UP000789739">
    <property type="component" value="Unassembled WGS sequence"/>
</dbReference>
<feature type="repeat" description="WD" evidence="5">
    <location>
        <begin position="391"/>
        <end position="426"/>
    </location>
</feature>
<feature type="repeat" description="WD" evidence="5">
    <location>
        <begin position="194"/>
        <end position="219"/>
    </location>
</feature>
<dbReference type="AlphaFoldDB" id="A0A9N9CVL2"/>
<name>A0A9N9CVL2_9GLOM</name>
<keyword evidence="4" id="KW-0131">Cell cycle</keyword>
<protein>
    <submittedName>
        <fullName evidence="7">4682_t:CDS:1</fullName>
    </submittedName>
</protein>
<dbReference type="InterPro" id="IPR036322">
    <property type="entry name" value="WD40_repeat_dom_sf"/>
</dbReference>
<keyword evidence="3" id="KW-0677">Repeat</keyword>
<dbReference type="GO" id="GO:0005680">
    <property type="term" value="C:anaphase-promoting complex"/>
    <property type="evidence" value="ECO:0007669"/>
    <property type="project" value="TreeGrafter"/>
</dbReference>
<feature type="repeat" description="WD" evidence="5">
    <location>
        <begin position="261"/>
        <end position="302"/>
    </location>
</feature>
<proteinExistence type="inferred from homology"/>
<evidence type="ECO:0000259" key="6">
    <source>
        <dbReference type="Pfam" id="PF24807"/>
    </source>
</evidence>
<dbReference type="OrthoDB" id="10263272at2759"/>
<dbReference type="EMBL" id="CAJVPI010001449">
    <property type="protein sequence ID" value="CAG8613308.1"/>
    <property type="molecule type" value="Genomic_DNA"/>
</dbReference>
<evidence type="ECO:0000313" key="8">
    <source>
        <dbReference type="Proteomes" id="UP000789739"/>
    </source>
</evidence>
<evidence type="ECO:0000256" key="2">
    <source>
        <dbReference type="ARBA" id="ARBA00022574"/>
    </source>
</evidence>
<keyword evidence="8" id="KW-1185">Reference proteome</keyword>
<dbReference type="Gene3D" id="2.130.10.10">
    <property type="entry name" value="YVTN repeat-like/Quinoprotein amine dehydrogenase"/>
    <property type="match status" value="1"/>
</dbReference>
<dbReference type="GO" id="GO:0031145">
    <property type="term" value="P:anaphase-promoting complex-dependent catabolic process"/>
    <property type="evidence" value="ECO:0007669"/>
    <property type="project" value="TreeGrafter"/>
</dbReference>
<dbReference type="InterPro" id="IPR033010">
    <property type="entry name" value="Cdc20/Fizzy"/>
</dbReference>
<evidence type="ECO:0000256" key="4">
    <source>
        <dbReference type="ARBA" id="ARBA00023306"/>
    </source>
</evidence>
<gene>
    <name evidence="7" type="ORF">PBRASI_LOCUS8292</name>
</gene>
<accession>A0A9N9CVL2</accession>
<dbReference type="GO" id="GO:0010997">
    <property type="term" value="F:anaphase-promoting complex binding"/>
    <property type="evidence" value="ECO:0007669"/>
    <property type="project" value="InterPro"/>
</dbReference>
<dbReference type="SMART" id="SM00320">
    <property type="entry name" value="WD40"/>
    <property type="match status" value="6"/>
</dbReference>
<dbReference type="PROSITE" id="PS50082">
    <property type="entry name" value="WD_REPEATS_2"/>
    <property type="match status" value="3"/>
</dbReference>
<evidence type="ECO:0000256" key="3">
    <source>
        <dbReference type="ARBA" id="ARBA00022737"/>
    </source>
</evidence>
<dbReference type="PANTHER" id="PTHR19918">
    <property type="entry name" value="CELL DIVISION CYCLE 20 CDC20 FIZZY -RELATED"/>
    <property type="match status" value="1"/>
</dbReference>
<evidence type="ECO:0000256" key="1">
    <source>
        <dbReference type="ARBA" id="ARBA00006445"/>
    </source>
</evidence>
<evidence type="ECO:0000313" key="7">
    <source>
        <dbReference type="EMBL" id="CAG8613308.1"/>
    </source>
</evidence>
<reference evidence="7" key="1">
    <citation type="submission" date="2021-06" db="EMBL/GenBank/DDBJ databases">
        <authorList>
            <person name="Kallberg Y."/>
            <person name="Tangrot J."/>
            <person name="Rosling A."/>
        </authorList>
    </citation>
    <scope>NUCLEOTIDE SEQUENCE</scope>
    <source>
        <strain evidence="7">BR232B</strain>
    </source>
</reference>
<sequence>MDHYTFINRDAERTSLDKCANDTITYSDRFIPLNSSDLSVTFAFHQPPISSDYLPTKRRRDSSSWSPIQQINSNGDEFRRAVIVQAMLPRNEDYFSRRLFKFRAKERRINIIDTPKRDAYSLTPFSWNVERLMRRPLKKQRNISVVPYQMLAFCDQLGLKDDFYMSILDWSSDDVLSIGVDSSVYLWSKSTTQGHTLAVGTVDGLVQLWDARTSQLVKSMKTHQGRVGCLAWNESVITSGSNDRFIAHSDKRSPADCFRILPGHCSEVCGLEWNLEGTHLSSGGNAGELFIWNRTNPTRIYSLTHHKAAVRALSWSPHTHNVLASGGGHLDRKICFWNTSDGRLLGSHNAKAQVCNIEWSKSENELVSSHGWWKNSIVVWKYPDMEKIITLKGHTYRVLYLAMSPNGEDIVTGAGGEDNTLRFWKVFDTIKNVWKEKVSCLKSSELIR</sequence>
<dbReference type="Pfam" id="PF24807">
    <property type="entry name" value="WD40_CDC20-Fz"/>
    <property type="match status" value="1"/>
</dbReference>
<dbReference type="InterPro" id="IPR001680">
    <property type="entry name" value="WD40_rpt"/>
</dbReference>
<keyword evidence="2 5" id="KW-0853">WD repeat</keyword>
<dbReference type="InterPro" id="IPR015943">
    <property type="entry name" value="WD40/YVTN_repeat-like_dom_sf"/>
</dbReference>
<comment type="caution">
    <text evidence="7">The sequence shown here is derived from an EMBL/GenBank/DDBJ whole genome shotgun (WGS) entry which is preliminary data.</text>
</comment>
<evidence type="ECO:0000256" key="5">
    <source>
        <dbReference type="PROSITE-ProRule" id="PRU00221"/>
    </source>
</evidence>